<evidence type="ECO:0000256" key="4">
    <source>
        <dbReference type="RuleBase" id="RU003494"/>
    </source>
</evidence>
<dbReference type="FunFam" id="3.40.30.10:FF:000014">
    <property type="entry name" value="Tau class glutathione S-transferase"/>
    <property type="match status" value="1"/>
</dbReference>
<organism evidence="7 8">
    <name type="scientific">Canavalia gladiata</name>
    <name type="common">Sword bean</name>
    <name type="synonym">Dolichos gladiatus</name>
    <dbReference type="NCBI Taxonomy" id="3824"/>
    <lineage>
        <taxon>Eukaryota</taxon>
        <taxon>Viridiplantae</taxon>
        <taxon>Streptophyta</taxon>
        <taxon>Embryophyta</taxon>
        <taxon>Tracheophyta</taxon>
        <taxon>Spermatophyta</taxon>
        <taxon>Magnoliopsida</taxon>
        <taxon>eudicotyledons</taxon>
        <taxon>Gunneridae</taxon>
        <taxon>Pentapetalae</taxon>
        <taxon>rosids</taxon>
        <taxon>fabids</taxon>
        <taxon>Fabales</taxon>
        <taxon>Fabaceae</taxon>
        <taxon>Papilionoideae</taxon>
        <taxon>50 kb inversion clade</taxon>
        <taxon>NPAAA clade</taxon>
        <taxon>indigoferoid/millettioid clade</taxon>
        <taxon>Phaseoleae</taxon>
        <taxon>Canavalia</taxon>
    </lineage>
</organism>
<evidence type="ECO:0000259" key="5">
    <source>
        <dbReference type="PROSITE" id="PS50404"/>
    </source>
</evidence>
<feature type="domain" description="GST N-terminal" evidence="5">
    <location>
        <begin position="2"/>
        <end position="81"/>
    </location>
</feature>
<dbReference type="AlphaFoldDB" id="A0AAN9KE63"/>
<dbReference type="GO" id="GO:0005737">
    <property type="term" value="C:cytoplasm"/>
    <property type="evidence" value="ECO:0007669"/>
    <property type="project" value="TreeGrafter"/>
</dbReference>
<dbReference type="InterPro" id="IPR036282">
    <property type="entry name" value="Glutathione-S-Trfase_C_sf"/>
</dbReference>
<feature type="domain" description="GST C-terminal" evidence="6">
    <location>
        <begin position="86"/>
        <end position="208"/>
    </location>
</feature>
<dbReference type="PANTHER" id="PTHR11260:SF614">
    <property type="entry name" value="GLUTATHIONE S-TRANSFERASE"/>
    <property type="match status" value="1"/>
</dbReference>
<gene>
    <name evidence="7" type="ORF">VNO77_33150</name>
</gene>
<dbReference type="InterPro" id="IPR040079">
    <property type="entry name" value="Glutathione_S-Trfase"/>
</dbReference>
<dbReference type="GO" id="GO:0004364">
    <property type="term" value="F:glutathione transferase activity"/>
    <property type="evidence" value="ECO:0007669"/>
    <property type="project" value="UniProtKB-EC"/>
</dbReference>
<dbReference type="Pfam" id="PF02798">
    <property type="entry name" value="GST_N"/>
    <property type="match status" value="1"/>
</dbReference>
<dbReference type="PANTHER" id="PTHR11260">
    <property type="entry name" value="GLUTATHIONE S-TRANSFERASE, GST, SUPERFAMILY, GST DOMAIN CONTAINING"/>
    <property type="match status" value="1"/>
</dbReference>
<dbReference type="GO" id="GO:0006749">
    <property type="term" value="P:glutathione metabolic process"/>
    <property type="evidence" value="ECO:0007669"/>
    <property type="project" value="InterPro"/>
</dbReference>
<dbReference type="InterPro" id="IPR004045">
    <property type="entry name" value="Glutathione_S-Trfase_N"/>
</dbReference>
<dbReference type="SFLD" id="SFLDG01152">
    <property type="entry name" value="Main.3:_Omega-_and_Tau-like"/>
    <property type="match status" value="1"/>
</dbReference>
<dbReference type="EMBL" id="JAYMYQ010000008">
    <property type="protein sequence ID" value="KAK7314623.1"/>
    <property type="molecule type" value="Genomic_DNA"/>
</dbReference>
<dbReference type="SUPFAM" id="SSF52833">
    <property type="entry name" value="Thioredoxin-like"/>
    <property type="match status" value="1"/>
</dbReference>
<dbReference type="SFLD" id="SFLDS00019">
    <property type="entry name" value="Glutathione_Transferase_(cytos"/>
    <property type="match status" value="1"/>
</dbReference>
<name>A0AAN9KE63_CANGL</name>
<dbReference type="InterPro" id="IPR045073">
    <property type="entry name" value="Omega/Tau-like"/>
</dbReference>
<dbReference type="Gene3D" id="3.40.30.10">
    <property type="entry name" value="Glutaredoxin"/>
    <property type="match status" value="1"/>
</dbReference>
<dbReference type="FunFam" id="1.20.1050.10:FF:000012">
    <property type="entry name" value="Tau class glutathione S-transferase"/>
    <property type="match status" value="1"/>
</dbReference>
<dbReference type="InterPro" id="IPR045074">
    <property type="entry name" value="GST_C_Tau"/>
</dbReference>
<dbReference type="EC" id="2.5.1.18" evidence="1"/>
<dbReference type="InterPro" id="IPR004046">
    <property type="entry name" value="GST_C"/>
</dbReference>
<evidence type="ECO:0000256" key="1">
    <source>
        <dbReference type="ARBA" id="ARBA00012452"/>
    </source>
</evidence>
<keyword evidence="8" id="KW-1185">Reference proteome</keyword>
<evidence type="ECO:0000259" key="6">
    <source>
        <dbReference type="PROSITE" id="PS50405"/>
    </source>
</evidence>
<dbReference type="Proteomes" id="UP001367508">
    <property type="component" value="Unassembled WGS sequence"/>
</dbReference>
<dbReference type="InterPro" id="IPR036249">
    <property type="entry name" value="Thioredoxin-like_sf"/>
</dbReference>
<dbReference type="Pfam" id="PF00043">
    <property type="entry name" value="GST_C"/>
    <property type="match status" value="1"/>
</dbReference>
<accession>A0AAN9KE63</accession>
<evidence type="ECO:0000256" key="2">
    <source>
        <dbReference type="ARBA" id="ARBA00022679"/>
    </source>
</evidence>
<reference evidence="7 8" key="1">
    <citation type="submission" date="2024-01" db="EMBL/GenBank/DDBJ databases">
        <title>The genomes of 5 underutilized Papilionoideae crops provide insights into root nodulation and disease resistanc.</title>
        <authorList>
            <person name="Jiang F."/>
        </authorList>
    </citation>
    <scope>NUCLEOTIDE SEQUENCE [LARGE SCALE GENOMIC DNA]</scope>
    <source>
        <strain evidence="7">LVBAO_FW01</strain>
        <tissue evidence="7">Leaves</tissue>
    </source>
</reference>
<evidence type="ECO:0000313" key="8">
    <source>
        <dbReference type="Proteomes" id="UP001367508"/>
    </source>
</evidence>
<proteinExistence type="inferred from homology"/>
<dbReference type="InterPro" id="IPR010987">
    <property type="entry name" value="Glutathione-S-Trfase_C-like"/>
</dbReference>
<dbReference type="PROSITE" id="PS50404">
    <property type="entry name" value="GST_NTER"/>
    <property type="match status" value="1"/>
</dbReference>
<comment type="similarity">
    <text evidence="4">Belongs to the GST superfamily.</text>
</comment>
<protein>
    <recommendedName>
        <fullName evidence="1">glutathione transferase</fullName>
        <ecNumber evidence="1">2.5.1.18</ecNumber>
    </recommendedName>
</protein>
<dbReference type="CDD" id="cd03185">
    <property type="entry name" value="GST_C_Tau"/>
    <property type="match status" value="1"/>
</dbReference>
<dbReference type="Gene3D" id="1.20.1050.10">
    <property type="match status" value="1"/>
</dbReference>
<evidence type="ECO:0000313" key="7">
    <source>
        <dbReference type="EMBL" id="KAK7314623.1"/>
    </source>
</evidence>
<keyword evidence="2" id="KW-0808">Transferase</keyword>
<dbReference type="PROSITE" id="PS50405">
    <property type="entry name" value="GST_CTER"/>
    <property type="match status" value="1"/>
</dbReference>
<dbReference type="SUPFAM" id="SSF47616">
    <property type="entry name" value="GST C-terminal domain-like"/>
    <property type="match status" value="1"/>
</dbReference>
<dbReference type="CDD" id="cd03058">
    <property type="entry name" value="GST_N_Tau"/>
    <property type="match status" value="1"/>
</dbReference>
<dbReference type="SFLD" id="SFLDG00358">
    <property type="entry name" value="Main_(cytGST)"/>
    <property type="match status" value="1"/>
</dbReference>
<comment type="caution">
    <text evidence="7">The sequence shown here is derived from an EMBL/GenBank/DDBJ whole genome shotgun (WGS) entry which is preliminary data.</text>
</comment>
<sequence length="255" mass="29230">MGEVKLIATPQSFPCARIEWALRLKGVEYEYIKEDLANKSPLLLESNPVHKKVPVLLHNGKPIAESLVILEYIDETWKHNPLLPLDPYERALARFWAKFIDEKCVLGVWGATVAQGEEKEKAIDDALESLTFLEKQIEGKEYFGGEKIGYLDIVAGWISHWLNVLEELGEMELLNAERFPSLHEWRHNFIHTSPVKDCIPPRETVVQYFSFGVNYVRSLASIYINLTIAPISIENMDGENHESVGLDNRQHVEFM</sequence>
<comment type="catalytic activity">
    <reaction evidence="3">
        <text>RX + glutathione = an S-substituted glutathione + a halide anion + H(+)</text>
        <dbReference type="Rhea" id="RHEA:16437"/>
        <dbReference type="ChEBI" id="CHEBI:15378"/>
        <dbReference type="ChEBI" id="CHEBI:16042"/>
        <dbReference type="ChEBI" id="CHEBI:17792"/>
        <dbReference type="ChEBI" id="CHEBI:57925"/>
        <dbReference type="ChEBI" id="CHEBI:90779"/>
        <dbReference type="EC" id="2.5.1.18"/>
    </reaction>
</comment>
<evidence type="ECO:0000256" key="3">
    <source>
        <dbReference type="ARBA" id="ARBA00047960"/>
    </source>
</evidence>